<reference evidence="2 3" key="1">
    <citation type="journal article" date="2024" name="Nat. Commun.">
        <title>Phylogenomics reveals the evolutionary origins of lichenization in chlorophyte algae.</title>
        <authorList>
            <person name="Puginier C."/>
            <person name="Libourel C."/>
            <person name="Otte J."/>
            <person name="Skaloud P."/>
            <person name="Haon M."/>
            <person name="Grisel S."/>
            <person name="Petersen M."/>
            <person name="Berrin J.G."/>
            <person name="Delaux P.M."/>
            <person name="Dal Grande F."/>
            <person name="Keller J."/>
        </authorList>
    </citation>
    <scope>NUCLEOTIDE SEQUENCE [LARGE SCALE GENOMIC DNA]</scope>
    <source>
        <strain evidence="2 3">SAG 2043</strain>
    </source>
</reference>
<accession>A0AAW1PIM4</accession>
<organism evidence="2 3">
    <name type="scientific">[Myrmecia] bisecta</name>
    <dbReference type="NCBI Taxonomy" id="41462"/>
    <lineage>
        <taxon>Eukaryota</taxon>
        <taxon>Viridiplantae</taxon>
        <taxon>Chlorophyta</taxon>
        <taxon>core chlorophytes</taxon>
        <taxon>Trebouxiophyceae</taxon>
        <taxon>Trebouxiales</taxon>
        <taxon>Trebouxiaceae</taxon>
        <taxon>Myrmecia</taxon>
    </lineage>
</organism>
<dbReference type="EMBL" id="JALJOR010000012">
    <property type="protein sequence ID" value="KAK9807882.1"/>
    <property type="molecule type" value="Genomic_DNA"/>
</dbReference>
<evidence type="ECO:0000256" key="1">
    <source>
        <dbReference type="SAM" id="MobiDB-lite"/>
    </source>
</evidence>
<feature type="compositionally biased region" description="Acidic residues" evidence="1">
    <location>
        <begin position="210"/>
        <end position="219"/>
    </location>
</feature>
<feature type="region of interest" description="Disordered" evidence="1">
    <location>
        <begin position="205"/>
        <end position="283"/>
    </location>
</feature>
<gene>
    <name evidence="2" type="ORF">WJX72_012087</name>
</gene>
<proteinExistence type="predicted"/>
<sequence length="283" mass="29789">MPASAAAQSISVNVAVDLDGELLDAYMAIDTSGDVQDYVDQPLVLLSQTRPGGEQLPSIHAIVLGTQAVFLALEDCEDMPPELPTTREGLEALGFRVLETTSWVVPVGTAELFKQEARSKYAAALSAAGSPEHAPTSTIIFKFRRTSGRSSEGPRFSRASFEGLAGRGHLLPPDAVPLCDFTTAEYLIMCSGDTEQARAILRQGALGPSSEDEEEEDREMEGGVSARGMCRRPHSTGTGLSASAEKLAGPPAAVAGWGRQRHASGPGALLDRADSASGPRPML</sequence>
<dbReference type="Proteomes" id="UP001489004">
    <property type="component" value="Unassembled WGS sequence"/>
</dbReference>
<evidence type="ECO:0000313" key="2">
    <source>
        <dbReference type="EMBL" id="KAK9807882.1"/>
    </source>
</evidence>
<evidence type="ECO:0000313" key="3">
    <source>
        <dbReference type="Proteomes" id="UP001489004"/>
    </source>
</evidence>
<comment type="caution">
    <text evidence="2">The sequence shown here is derived from an EMBL/GenBank/DDBJ whole genome shotgun (WGS) entry which is preliminary data.</text>
</comment>
<dbReference type="AlphaFoldDB" id="A0AAW1PIM4"/>
<keyword evidence="3" id="KW-1185">Reference proteome</keyword>
<protein>
    <submittedName>
        <fullName evidence="2">Uncharacterized protein</fullName>
    </submittedName>
</protein>
<name>A0AAW1PIM4_9CHLO</name>